<reference evidence="1 2" key="1">
    <citation type="submission" date="2018-02" db="EMBL/GenBank/DDBJ databases">
        <title>Complete genome sequencing of Faecalibacterium prausnitzii strains isolated from the human gut.</title>
        <authorList>
            <person name="Fitzgerald B.C."/>
            <person name="Shkoporov A.N."/>
            <person name="Ross P.R."/>
            <person name="Hill C."/>
        </authorList>
    </citation>
    <scope>NUCLEOTIDE SEQUENCE [LARGE SCALE GENOMIC DNA]</scope>
    <source>
        <strain evidence="1 2">APC942/8-14-2</strain>
    </source>
</reference>
<protein>
    <submittedName>
        <fullName evidence="1">Uncharacterized protein</fullName>
    </submittedName>
</protein>
<dbReference type="PANTHER" id="PTHR11933:SF5">
    <property type="entry name" value="MITOCHONDRIAL TRNA-SPECIFIC 2-THIOURIDYLASE 1"/>
    <property type="match status" value="1"/>
</dbReference>
<dbReference type="SUPFAM" id="SSF52402">
    <property type="entry name" value="Adenine nucleotide alpha hydrolases-like"/>
    <property type="match status" value="1"/>
</dbReference>
<dbReference type="AlphaFoldDB" id="A0A329TTQ7"/>
<accession>A0A329TTQ7</accession>
<dbReference type="InterPro" id="IPR014729">
    <property type="entry name" value="Rossmann-like_a/b/a_fold"/>
</dbReference>
<dbReference type="Proteomes" id="UP000251634">
    <property type="component" value="Unassembled WGS sequence"/>
</dbReference>
<dbReference type="GO" id="GO:0002143">
    <property type="term" value="P:tRNA wobble position uridine thiolation"/>
    <property type="evidence" value="ECO:0007669"/>
    <property type="project" value="TreeGrafter"/>
</dbReference>
<sequence length="172" mass="17791">MSDTFLPGSGFDTYEQQDKVLVGLGGGTAAKVAVRILQQQGFAVAGAVVKLSAEEESLVQSAKEAAKALGIECATLNAEALAAQGVPPVDARLSALLTAADKLGIQYIATGHFAQVETGADGISHIYPPEDPAQDESDVLAALPQDILARLILPLGSFTPEDVQEMAADFNV</sequence>
<evidence type="ECO:0000313" key="1">
    <source>
        <dbReference type="EMBL" id="RAW52006.1"/>
    </source>
</evidence>
<dbReference type="Gene3D" id="3.40.50.620">
    <property type="entry name" value="HUPs"/>
    <property type="match status" value="2"/>
</dbReference>
<proteinExistence type="predicted"/>
<gene>
    <name evidence="1" type="ORF">C4N25_00900</name>
</gene>
<dbReference type="Pfam" id="PF03054">
    <property type="entry name" value="tRNA_Me_trans"/>
    <property type="match status" value="1"/>
</dbReference>
<dbReference type="PANTHER" id="PTHR11933">
    <property type="entry name" value="TRNA 5-METHYLAMINOMETHYL-2-THIOURIDYLATE -METHYLTRANSFERASE"/>
    <property type="match status" value="1"/>
</dbReference>
<comment type="caution">
    <text evidence="1">The sequence shown here is derived from an EMBL/GenBank/DDBJ whole genome shotgun (WGS) entry which is preliminary data.</text>
</comment>
<organism evidence="1 2">
    <name type="scientific">Faecalibacterium prausnitzii</name>
    <dbReference type="NCBI Taxonomy" id="853"/>
    <lineage>
        <taxon>Bacteria</taxon>
        <taxon>Bacillati</taxon>
        <taxon>Bacillota</taxon>
        <taxon>Clostridia</taxon>
        <taxon>Eubacteriales</taxon>
        <taxon>Oscillospiraceae</taxon>
        <taxon>Faecalibacterium</taxon>
    </lineage>
</organism>
<dbReference type="EMBL" id="PRKZ01000001">
    <property type="protein sequence ID" value="RAW52006.1"/>
    <property type="molecule type" value="Genomic_DNA"/>
</dbReference>
<evidence type="ECO:0000313" key="2">
    <source>
        <dbReference type="Proteomes" id="UP000251634"/>
    </source>
</evidence>
<dbReference type="RefSeq" id="WP_112114620.1">
    <property type="nucleotide sequence ID" value="NZ_PRKZ01000001.1"/>
</dbReference>
<name>A0A329TTQ7_9FIRM</name>